<evidence type="ECO:0000313" key="2">
    <source>
        <dbReference type="Proteomes" id="UP001488838"/>
    </source>
</evidence>
<protein>
    <submittedName>
        <fullName evidence="1">Uncharacterized protein</fullName>
    </submittedName>
</protein>
<sequence length="173" mass="19583">GLGRAGLNQEPFLVLFRGSHDNSQQLRLARRSDWQSWWLSGLSAGWRSVFFSGGDRGTISLKKSQMPCPLAECQWDLSVLWVPEVDLRRNYSCFPKQVAVSFLEEGGGLMLVFSPPPLRARMCKGKMELVDQVGKLPQDKQEQALLPVNTFQLQVFYNHPFALLGTTFVLWVP</sequence>
<dbReference type="EMBL" id="JBBHLL010000155">
    <property type="protein sequence ID" value="KAK7812251.1"/>
    <property type="molecule type" value="Genomic_DNA"/>
</dbReference>
<reference evidence="1 2" key="1">
    <citation type="journal article" date="2023" name="bioRxiv">
        <title>Conserved and derived expression patterns and positive selection on dental genes reveal complex evolutionary context of ever-growing rodent molars.</title>
        <authorList>
            <person name="Calamari Z.T."/>
            <person name="Song A."/>
            <person name="Cohen E."/>
            <person name="Akter M."/>
            <person name="Roy R.D."/>
            <person name="Hallikas O."/>
            <person name="Christensen M.M."/>
            <person name="Li P."/>
            <person name="Marangoni P."/>
            <person name="Jernvall J."/>
            <person name="Klein O.D."/>
        </authorList>
    </citation>
    <scope>NUCLEOTIDE SEQUENCE [LARGE SCALE GENOMIC DNA]</scope>
    <source>
        <strain evidence="1">V071</strain>
    </source>
</reference>
<dbReference type="AlphaFoldDB" id="A0AAW0ICT4"/>
<organism evidence="1 2">
    <name type="scientific">Myodes glareolus</name>
    <name type="common">Bank vole</name>
    <name type="synonym">Clethrionomys glareolus</name>
    <dbReference type="NCBI Taxonomy" id="447135"/>
    <lineage>
        <taxon>Eukaryota</taxon>
        <taxon>Metazoa</taxon>
        <taxon>Chordata</taxon>
        <taxon>Craniata</taxon>
        <taxon>Vertebrata</taxon>
        <taxon>Euteleostomi</taxon>
        <taxon>Mammalia</taxon>
        <taxon>Eutheria</taxon>
        <taxon>Euarchontoglires</taxon>
        <taxon>Glires</taxon>
        <taxon>Rodentia</taxon>
        <taxon>Myomorpha</taxon>
        <taxon>Muroidea</taxon>
        <taxon>Cricetidae</taxon>
        <taxon>Arvicolinae</taxon>
        <taxon>Myodes</taxon>
    </lineage>
</organism>
<proteinExistence type="predicted"/>
<dbReference type="Proteomes" id="UP001488838">
    <property type="component" value="Unassembled WGS sequence"/>
</dbReference>
<evidence type="ECO:0000313" key="1">
    <source>
        <dbReference type="EMBL" id="KAK7812251.1"/>
    </source>
</evidence>
<name>A0AAW0ICT4_MYOGA</name>
<keyword evidence="2" id="KW-1185">Reference proteome</keyword>
<gene>
    <name evidence="1" type="ORF">U0070_024405</name>
</gene>
<comment type="caution">
    <text evidence="1">The sequence shown here is derived from an EMBL/GenBank/DDBJ whole genome shotgun (WGS) entry which is preliminary data.</text>
</comment>
<feature type="non-terminal residue" evidence="1">
    <location>
        <position position="1"/>
    </location>
</feature>
<accession>A0AAW0ICT4</accession>